<dbReference type="Pfam" id="PF13765">
    <property type="entry name" value="PRY"/>
    <property type="match status" value="1"/>
</dbReference>
<organism evidence="3 4">
    <name type="scientific">Scomber scombrus</name>
    <name type="common">Atlantic mackerel</name>
    <name type="synonym">Scomber vernalis</name>
    <dbReference type="NCBI Taxonomy" id="13677"/>
    <lineage>
        <taxon>Eukaryota</taxon>
        <taxon>Metazoa</taxon>
        <taxon>Chordata</taxon>
        <taxon>Craniata</taxon>
        <taxon>Vertebrata</taxon>
        <taxon>Euteleostomi</taxon>
        <taxon>Actinopterygii</taxon>
        <taxon>Neopterygii</taxon>
        <taxon>Teleostei</taxon>
        <taxon>Neoteleostei</taxon>
        <taxon>Acanthomorphata</taxon>
        <taxon>Pelagiaria</taxon>
        <taxon>Scombriformes</taxon>
        <taxon>Scombridae</taxon>
        <taxon>Scomber</taxon>
    </lineage>
</organism>
<dbReference type="PANTHER" id="PTHR24103">
    <property type="entry name" value="E3 UBIQUITIN-PROTEIN LIGASE TRIM"/>
    <property type="match status" value="1"/>
</dbReference>
<feature type="compositionally biased region" description="Polar residues" evidence="1">
    <location>
        <begin position="27"/>
        <end position="49"/>
    </location>
</feature>
<dbReference type="AlphaFoldDB" id="A0AAV1N1D2"/>
<feature type="compositionally biased region" description="Basic and acidic residues" evidence="1">
    <location>
        <begin position="88"/>
        <end position="101"/>
    </location>
</feature>
<dbReference type="Gene3D" id="2.60.120.920">
    <property type="match status" value="1"/>
</dbReference>
<comment type="caution">
    <text evidence="3">The sequence shown here is derived from an EMBL/GenBank/DDBJ whole genome shotgun (WGS) entry which is preliminary data.</text>
</comment>
<gene>
    <name evidence="3" type="ORF">FSCOSCO3_A007735</name>
</gene>
<dbReference type="SUPFAM" id="SSF49899">
    <property type="entry name" value="Concanavalin A-like lectins/glucanases"/>
    <property type="match status" value="1"/>
</dbReference>
<dbReference type="InterPro" id="IPR001870">
    <property type="entry name" value="B30.2/SPRY"/>
</dbReference>
<dbReference type="EMBL" id="CAWUFR010000011">
    <property type="protein sequence ID" value="CAK6952863.1"/>
    <property type="molecule type" value="Genomic_DNA"/>
</dbReference>
<evidence type="ECO:0000313" key="4">
    <source>
        <dbReference type="Proteomes" id="UP001314229"/>
    </source>
</evidence>
<evidence type="ECO:0000259" key="2">
    <source>
        <dbReference type="PROSITE" id="PS50188"/>
    </source>
</evidence>
<dbReference type="SMART" id="SM00589">
    <property type="entry name" value="PRY"/>
    <property type="match status" value="1"/>
</dbReference>
<keyword evidence="4" id="KW-1185">Reference proteome</keyword>
<dbReference type="Proteomes" id="UP001314229">
    <property type="component" value="Unassembled WGS sequence"/>
</dbReference>
<evidence type="ECO:0000256" key="1">
    <source>
        <dbReference type="SAM" id="MobiDB-lite"/>
    </source>
</evidence>
<feature type="region of interest" description="Disordered" evidence="1">
    <location>
        <begin position="77"/>
        <end position="101"/>
    </location>
</feature>
<name>A0AAV1N1D2_SCOSC</name>
<proteinExistence type="predicted"/>
<feature type="region of interest" description="Disordered" evidence="1">
    <location>
        <begin position="24"/>
        <end position="49"/>
    </location>
</feature>
<dbReference type="InterPro" id="IPR013320">
    <property type="entry name" value="ConA-like_dom_sf"/>
</dbReference>
<sequence length="364" mass="42077">MLDDGSYNQSSSIGAVRWNLPEEDVQAHSSVPSRSANSLTNVSQTLHPRQNSLKDLRSLQECVKFIHHWKEQVDQVCKMGGSHPEEDDSKKDAETSDRRVERSLEESRKLIQEWASELQHVDKLVKETPWKSDTENQENKKDASEEAQMRIMEWAKELQTASESCGVQRHELGRVLRLLGLKKKRLVNLMPLLELITWSLLKEDSQIPQLWLLAKQRTWIAGTPRYIPNSVWSWICSAEADVMLDSQTNHPWLQLSEDQRKVQEAHSQADLPQSSQRFDNWPCVLGWKGYSNGRHYWEVDIARGSSWRVGVTTAESKRHGRFLMTPKTGYWALWRSPNHFYACTKGETQLPDSLKTNPKTHIRS</sequence>
<feature type="domain" description="B30.2/SPRY" evidence="2">
    <location>
        <begin position="222"/>
        <end position="364"/>
    </location>
</feature>
<dbReference type="PROSITE" id="PS50188">
    <property type="entry name" value="B302_SPRY"/>
    <property type="match status" value="1"/>
</dbReference>
<dbReference type="InterPro" id="IPR050143">
    <property type="entry name" value="TRIM/RBCC"/>
</dbReference>
<dbReference type="Pfam" id="PF00622">
    <property type="entry name" value="SPRY"/>
    <property type="match status" value="1"/>
</dbReference>
<dbReference type="InterPro" id="IPR003877">
    <property type="entry name" value="SPRY_dom"/>
</dbReference>
<evidence type="ECO:0000313" key="3">
    <source>
        <dbReference type="EMBL" id="CAK6952863.1"/>
    </source>
</evidence>
<dbReference type="PRINTS" id="PR01407">
    <property type="entry name" value="BUTYPHLNCDUF"/>
</dbReference>
<dbReference type="InterPro" id="IPR003879">
    <property type="entry name" value="Butyrophylin_SPRY"/>
</dbReference>
<dbReference type="InterPro" id="IPR006574">
    <property type="entry name" value="PRY"/>
</dbReference>
<protein>
    <submittedName>
        <fullName evidence="3">E3 ubiquitin-protein ligase TRIM39</fullName>
    </submittedName>
</protein>
<accession>A0AAV1N1D2</accession>
<dbReference type="InterPro" id="IPR043136">
    <property type="entry name" value="B30.2/SPRY_sf"/>
</dbReference>
<feature type="region of interest" description="Disordered" evidence="1">
    <location>
        <begin position="126"/>
        <end position="145"/>
    </location>
</feature>
<reference evidence="3 4" key="1">
    <citation type="submission" date="2024-01" db="EMBL/GenBank/DDBJ databases">
        <authorList>
            <person name="Alioto T."/>
            <person name="Alioto T."/>
            <person name="Gomez Garrido J."/>
        </authorList>
    </citation>
    <scope>NUCLEOTIDE SEQUENCE [LARGE SCALE GENOMIC DNA]</scope>
</reference>